<keyword evidence="3" id="KW-0472">Membrane</keyword>
<evidence type="ECO:0000313" key="7">
    <source>
        <dbReference type="Proteomes" id="UP000826271"/>
    </source>
</evidence>
<dbReference type="Pfam" id="PF24570">
    <property type="entry name" value="BACK_BPM_SPOP"/>
    <property type="match status" value="1"/>
</dbReference>
<dbReference type="AlphaFoldDB" id="A0AAV6XAX8"/>
<organism evidence="6 7">
    <name type="scientific">Buddleja alternifolia</name>
    <dbReference type="NCBI Taxonomy" id="168488"/>
    <lineage>
        <taxon>Eukaryota</taxon>
        <taxon>Viridiplantae</taxon>
        <taxon>Streptophyta</taxon>
        <taxon>Embryophyta</taxon>
        <taxon>Tracheophyta</taxon>
        <taxon>Spermatophyta</taxon>
        <taxon>Magnoliopsida</taxon>
        <taxon>eudicotyledons</taxon>
        <taxon>Gunneridae</taxon>
        <taxon>Pentapetalae</taxon>
        <taxon>asterids</taxon>
        <taxon>lamiids</taxon>
        <taxon>Lamiales</taxon>
        <taxon>Scrophulariaceae</taxon>
        <taxon>Buddlejeae</taxon>
        <taxon>Buddleja</taxon>
    </lineage>
</organism>
<protein>
    <recommendedName>
        <fullName evidence="8">BTB/POZ domain-containing protein</fullName>
    </recommendedName>
</protein>
<dbReference type="GO" id="GO:0016567">
    <property type="term" value="P:protein ubiquitination"/>
    <property type="evidence" value="ECO:0007669"/>
    <property type="project" value="InterPro"/>
</dbReference>
<proteinExistence type="inferred from homology"/>
<feature type="transmembrane region" description="Helical" evidence="3">
    <location>
        <begin position="399"/>
        <end position="417"/>
    </location>
</feature>
<dbReference type="Gene3D" id="3.30.710.10">
    <property type="entry name" value="Potassium Channel Kv1.1, Chain A"/>
    <property type="match status" value="1"/>
</dbReference>
<dbReference type="InterPro" id="IPR056423">
    <property type="entry name" value="BACK_BPM_SPOP"/>
</dbReference>
<dbReference type="Gene3D" id="1.25.40.420">
    <property type="match status" value="1"/>
</dbReference>
<dbReference type="SMART" id="SM00061">
    <property type="entry name" value="MATH"/>
    <property type="match status" value="1"/>
</dbReference>
<dbReference type="SUPFAM" id="SSF54695">
    <property type="entry name" value="POZ domain"/>
    <property type="match status" value="1"/>
</dbReference>
<dbReference type="InterPro" id="IPR011333">
    <property type="entry name" value="SKP1/BTB/POZ_sf"/>
</dbReference>
<evidence type="ECO:0000256" key="3">
    <source>
        <dbReference type="SAM" id="Phobius"/>
    </source>
</evidence>
<dbReference type="InterPro" id="IPR002083">
    <property type="entry name" value="MATH/TRAF_dom"/>
</dbReference>
<evidence type="ECO:0000259" key="5">
    <source>
        <dbReference type="PROSITE" id="PS50144"/>
    </source>
</evidence>
<feature type="transmembrane region" description="Helical" evidence="3">
    <location>
        <begin position="424"/>
        <end position="443"/>
    </location>
</feature>
<dbReference type="SUPFAM" id="SSF49599">
    <property type="entry name" value="TRAF domain-like"/>
    <property type="match status" value="1"/>
</dbReference>
<keyword evidence="7" id="KW-1185">Reference proteome</keyword>
<feature type="domain" description="MATH" evidence="5">
    <location>
        <begin position="16"/>
        <end position="158"/>
    </location>
</feature>
<keyword evidence="3" id="KW-1133">Transmembrane helix</keyword>
<dbReference type="Proteomes" id="UP000826271">
    <property type="component" value="Unassembled WGS sequence"/>
</dbReference>
<dbReference type="PANTHER" id="PTHR26379:SF466">
    <property type="entry name" value="BTB_POZ AND MATH DOMAIN-CONTAINING PROTEIN 4"/>
    <property type="match status" value="1"/>
</dbReference>
<dbReference type="EMBL" id="WHWC01000007">
    <property type="protein sequence ID" value="KAG8378620.1"/>
    <property type="molecule type" value="Genomic_DNA"/>
</dbReference>
<evidence type="ECO:0000259" key="4">
    <source>
        <dbReference type="PROSITE" id="PS50097"/>
    </source>
</evidence>
<evidence type="ECO:0000256" key="1">
    <source>
        <dbReference type="ARBA" id="ARBA00004906"/>
    </source>
</evidence>
<accession>A0AAV6XAX8</accession>
<dbReference type="CDD" id="cd00121">
    <property type="entry name" value="MATH"/>
    <property type="match status" value="1"/>
</dbReference>
<dbReference type="InterPro" id="IPR000210">
    <property type="entry name" value="BTB/POZ_dom"/>
</dbReference>
<dbReference type="SMART" id="SM00225">
    <property type="entry name" value="BTB"/>
    <property type="match status" value="1"/>
</dbReference>
<keyword evidence="3" id="KW-0812">Transmembrane</keyword>
<reference evidence="6" key="1">
    <citation type="submission" date="2019-10" db="EMBL/GenBank/DDBJ databases">
        <authorList>
            <person name="Zhang R."/>
            <person name="Pan Y."/>
            <person name="Wang J."/>
            <person name="Ma R."/>
            <person name="Yu S."/>
        </authorList>
    </citation>
    <scope>NUCLEOTIDE SEQUENCE</scope>
    <source>
        <strain evidence="6">LA-IB0</strain>
        <tissue evidence="6">Leaf</tissue>
    </source>
</reference>
<dbReference type="PROSITE" id="PS50097">
    <property type="entry name" value="BTB"/>
    <property type="match status" value="1"/>
</dbReference>
<evidence type="ECO:0008006" key="8">
    <source>
        <dbReference type="Google" id="ProtNLM"/>
    </source>
</evidence>
<dbReference type="PROSITE" id="PS50144">
    <property type="entry name" value="MATH"/>
    <property type="match status" value="1"/>
</dbReference>
<dbReference type="Pfam" id="PF00651">
    <property type="entry name" value="BTB"/>
    <property type="match status" value="1"/>
</dbReference>
<evidence type="ECO:0000313" key="6">
    <source>
        <dbReference type="EMBL" id="KAG8378620.1"/>
    </source>
</evidence>
<comment type="pathway">
    <text evidence="1">Protein modification; protein ubiquitination.</text>
</comment>
<dbReference type="Pfam" id="PF22486">
    <property type="entry name" value="MATH_2"/>
    <property type="match status" value="1"/>
</dbReference>
<dbReference type="InterPro" id="IPR008974">
    <property type="entry name" value="TRAF-like"/>
</dbReference>
<name>A0AAV6XAX8_9LAMI</name>
<evidence type="ECO:0000256" key="2">
    <source>
        <dbReference type="ARBA" id="ARBA00010846"/>
    </source>
</evidence>
<gene>
    <name evidence="6" type="ORF">BUALT_Bualt07G0004400</name>
</gene>
<comment type="similarity">
    <text evidence="2">Belongs to the Tdpoz family.</text>
</comment>
<sequence>MVKERSASRCSMRIDKGSHRFTLEKYSLCKGIGRGNPIYGSSFTVGGYQWTVCVYPDGTPPNTTVGDVHEDTEHLYLGVCFNLRSKSEGVRCMFKVTLLDQSGMGNHLTDSMFDTIPSTEPLLVNSTFSVGYGSFIRRDVLEKSSYLKDDCLKFEFTLGVVLPSETEIKTHLIAVSKFDDVGVNFLCLLETGEGSDIIFHVGSQKFHAHKLILSARSTVFESMFATLSVRDQQEMVITDVEPRVFKATLHFIYTDALPDDEISLMEGYAFGPSVPNTFGAKLLKAADQYDLRRLKVICESHLWRSITLNSFAEILSVADRYNASELKHLCFDYATDNYADLTELGSLSYLGKNCPSLLAEMTDYVSKRRLLYLRQMKKEPLLTRMAFTLNIWVGSRTEAVVHTCFFVCVCLPSLVAIRDSFPIAFLGIVVRYVTILYTCFMGISTDDGLANNHLVKGNA</sequence>
<feature type="domain" description="BTB" evidence="4">
    <location>
        <begin position="195"/>
        <end position="261"/>
    </location>
</feature>
<dbReference type="InterPro" id="IPR045005">
    <property type="entry name" value="BPM1-6"/>
</dbReference>
<comment type="caution">
    <text evidence="6">The sequence shown here is derived from an EMBL/GenBank/DDBJ whole genome shotgun (WGS) entry which is preliminary data.</text>
</comment>
<dbReference type="Gene3D" id="2.60.210.10">
    <property type="entry name" value="Apoptosis, Tumor Necrosis Factor Receptor Associated Protein 2, Chain A"/>
    <property type="match status" value="1"/>
</dbReference>
<dbReference type="PANTHER" id="PTHR26379">
    <property type="entry name" value="BTB/POZ AND MATH DOMAIN-CONTAINING PROTEIN 1"/>
    <property type="match status" value="1"/>
</dbReference>